<protein>
    <submittedName>
        <fullName evidence="2">Uncharacterized protein</fullName>
    </submittedName>
</protein>
<evidence type="ECO:0000313" key="2">
    <source>
        <dbReference type="EMBL" id="KAK4006191.1"/>
    </source>
</evidence>
<accession>A0ABQ9Z027</accession>
<evidence type="ECO:0000256" key="1">
    <source>
        <dbReference type="SAM" id="MobiDB-lite"/>
    </source>
</evidence>
<reference evidence="2 3" key="1">
    <citation type="journal article" date="2023" name="Nucleic Acids Res.">
        <title>The hologenome of Daphnia magna reveals possible DNA methylation and microbiome-mediated evolution of the host genome.</title>
        <authorList>
            <person name="Chaturvedi A."/>
            <person name="Li X."/>
            <person name="Dhandapani V."/>
            <person name="Marshall H."/>
            <person name="Kissane S."/>
            <person name="Cuenca-Cambronero M."/>
            <person name="Asole G."/>
            <person name="Calvet F."/>
            <person name="Ruiz-Romero M."/>
            <person name="Marangio P."/>
            <person name="Guigo R."/>
            <person name="Rago D."/>
            <person name="Mirbahai L."/>
            <person name="Eastwood N."/>
            <person name="Colbourne J.K."/>
            <person name="Zhou J."/>
            <person name="Mallon E."/>
            <person name="Orsini L."/>
        </authorList>
    </citation>
    <scope>NUCLEOTIDE SEQUENCE [LARGE SCALE GENOMIC DNA]</scope>
    <source>
        <strain evidence="2">LRV0_1</strain>
    </source>
</reference>
<feature type="region of interest" description="Disordered" evidence="1">
    <location>
        <begin position="1"/>
        <end position="49"/>
    </location>
</feature>
<comment type="caution">
    <text evidence="2">The sequence shown here is derived from an EMBL/GenBank/DDBJ whole genome shotgun (WGS) entry which is preliminary data.</text>
</comment>
<organism evidence="2 3">
    <name type="scientific">Daphnia magna</name>
    <dbReference type="NCBI Taxonomy" id="35525"/>
    <lineage>
        <taxon>Eukaryota</taxon>
        <taxon>Metazoa</taxon>
        <taxon>Ecdysozoa</taxon>
        <taxon>Arthropoda</taxon>
        <taxon>Crustacea</taxon>
        <taxon>Branchiopoda</taxon>
        <taxon>Diplostraca</taxon>
        <taxon>Cladocera</taxon>
        <taxon>Anomopoda</taxon>
        <taxon>Daphniidae</taxon>
        <taxon>Daphnia</taxon>
    </lineage>
</organism>
<feature type="compositionally biased region" description="Basic residues" evidence="1">
    <location>
        <begin position="26"/>
        <end position="37"/>
    </location>
</feature>
<keyword evidence="3" id="KW-1185">Reference proteome</keyword>
<evidence type="ECO:0000313" key="3">
    <source>
        <dbReference type="Proteomes" id="UP001234178"/>
    </source>
</evidence>
<dbReference type="EMBL" id="JAOYFB010000002">
    <property type="protein sequence ID" value="KAK4006191.1"/>
    <property type="molecule type" value="Genomic_DNA"/>
</dbReference>
<dbReference type="Proteomes" id="UP001234178">
    <property type="component" value="Unassembled WGS sequence"/>
</dbReference>
<proteinExistence type="predicted"/>
<gene>
    <name evidence="2" type="ORF">OUZ56_011346</name>
</gene>
<name>A0ABQ9Z027_9CRUS</name>
<sequence>MDHLQMGTVRNGISKKQQETAAARYSRNKRKSGSKPKTKPESGAKCRKIRSVGQWRVSEHAMVLWPMGLCGISQLSVANGSYTMTY</sequence>